<evidence type="ECO:0000256" key="1">
    <source>
        <dbReference type="SAM" id="Phobius"/>
    </source>
</evidence>
<keyword evidence="1" id="KW-0812">Transmembrane</keyword>
<organism evidence="2 3">
    <name type="scientific">Stylosanthes scabra</name>
    <dbReference type="NCBI Taxonomy" id="79078"/>
    <lineage>
        <taxon>Eukaryota</taxon>
        <taxon>Viridiplantae</taxon>
        <taxon>Streptophyta</taxon>
        <taxon>Embryophyta</taxon>
        <taxon>Tracheophyta</taxon>
        <taxon>Spermatophyta</taxon>
        <taxon>Magnoliopsida</taxon>
        <taxon>eudicotyledons</taxon>
        <taxon>Gunneridae</taxon>
        <taxon>Pentapetalae</taxon>
        <taxon>rosids</taxon>
        <taxon>fabids</taxon>
        <taxon>Fabales</taxon>
        <taxon>Fabaceae</taxon>
        <taxon>Papilionoideae</taxon>
        <taxon>50 kb inversion clade</taxon>
        <taxon>dalbergioids sensu lato</taxon>
        <taxon>Dalbergieae</taxon>
        <taxon>Pterocarpus clade</taxon>
        <taxon>Stylosanthes</taxon>
    </lineage>
</organism>
<dbReference type="EMBL" id="JASCZI010120851">
    <property type="protein sequence ID" value="MED6155901.1"/>
    <property type="molecule type" value="Genomic_DNA"/>
</dbReference>
<dbReference type="Proteomes" id="UP001341840">
    <property type="component" value="Unassembled WGS sequence"/>
</dbReference>
<name>A0ABU6U474_9FABA</name>
<dbReference type="InterPro" id="IPR010433">
    <property type="entry name" value="EIF-4B_pln"/>
</dbReference>
<reference evidence="2 3" key="1">
    <citation type="journal article" date="2023" name="Plants (Basel)">
        <title>Bridging the Gap: Combining Genomics and Transcriptomics Approaches to Understand Stylosanthes scabra, an Orphan Legume from the Brazilian Caatinga.</title>
        <authorList>
            <person name="Ferreira-Neto J.R.C."/>
            <person name="da Silva M.D."/>
            <person name="Binneck E."/>
            <person name="de Melo N.F."/>
            <person name="da Silva R.H."/>
            <person name="de Melo A.L.T.M."/>
            <person name="Pandolfi V."/>
            <person name="Bustamante F.O."/>
            <person name="Brasileiro-Vidal A.C."/>
            <person name="Benko-Iseppon A.M."/>
        </authorList>
    </citation>
    <scope>NUCLEOTIDE SEQUENCE [LARGE SCALE GENOMIC DNA]</scope>
    <source>
        <tissue evidence="2">Leaves</tissue>
    </source>
</reference>
<gene>
    <name evidence="2" type="ORF">PIB30_009676</name>
</gene>
<protein>
    <recommendedName>
        <fullName evidence="4">RNase H type-1 domain-containing protein</fullName>
    </recommendedName>
</protein>
<keyword evidence="1" id="KW-0472">Membrane</keyword>
<proteinExistence type="predicted"/>
<accession>A0ABU6U474</accession>
<comment type="caution">
    <text evidence="2">The sequence shown here is derived from an EMBL/GenBank/DDBJ whole genome shotgun (WGS) entry which is preliminary data.</text>
</comment>
<evidence type="ECO:0000313" key="3">
    <source>
        <dbReference type="Proteomes" id="UP001341840"/>
    </source>
</evidence>
<keyword evidence="1" id="KW-1133">Transmembrane helix</keyword>
<feature type="transmembrane region" description="Helical" evidence="1">
    <location>
        <begin position="20"/>
        <end position="39"/>
    </location>
</feature>
<sequence length="223" mass="25078">MNRVIGLVVVRVAFRRTLFFFVNSLLFGRAFTLLGNMVFDRLFVKQIAWDAYNLLNFDASLVMEHTDLVSKIKDIELWSWSFRIKLIQRMVNSAADFLAKQAASSRLVYTEWGSPLADLLLVIQQDKVISRDLHPKCPNLGGNIINWAAETERIEAEKKEAAANLQSFLSLKEAINTKPKKKRMTLSEFTGHTSGGDGGGGVALEWRGLTSDEMLRLPTGSKE</sequence>
<keyword evidence="3" id="KW-1185">Reference proteome</keyword>
<evidence type="ECO:0000313" key="2">
    <source>
        <dbReference type="EMBL" id="MED6155901.1"/>
    </source>
</evidence>
<dbReference type="Pfam" id="PF06273">
    <property type="entry name" value="eIF-4B"/>
    <property type="match status" value="1"/>
</dbReference>
<evidence type="ECO:0008006" key="4">
    <source>
        <dbReference type="Google" id="ProtNLM"/>
    </source>
</evidence>